<evidence type="ECO:0000259" key="1">
    <source>
        <dbReference type="SMART" id="SM00490"/>
    </source>
</evidence>
<protein>
    <submittedName>
        <fullName evidence="2">Helicase-related protein</fullName>
    </submittedName>
</protein>
<proteinExistence type="predicted"/>
<organism evidence="2 3">
    <name type="scientific">Kineothrix sedimenti</name>
    <dbReference type="NCBI Taxonomy" id="3123317"/>
    <lineage>
        <taxon>Bacteria</taxon>
        <taxon>Bacillati</taxon>
        <taxon>Bacillota</taxon>
        <taxon>Clostridia</taxon>
        <taxon>Lachnospirales</taxon>
        <taxon>Lachnospiraceae</taxon>
        <taxon>Kineothrix</taxon>
    </lineage>
</organism>
<keyword evidence="2" id="KW-0547">Nucleotide-binding</keyword>
<keyword evidence="2" id="KW-0347">Helicase</keyword>
<keyword evidence="2" id="KW-0378">Hydrolase</keyword>
<dbReference type="Gene3D" id="3.40.50.300">
    <property type="entry name" value="P-loop containing nucleotide triphosphate hydrolases"/>
    <property type="match status" value="2"/>
</dbReference>
<keyword evidence="3" id="KW-1185">Reference proteome</keyword>
<accession>A0ABZ3EYV6</accession>
<dbReference type="GO" id="GO:0004386">
    <property type="term" value="F:helicase activity"/>
    <property type="evidence" value="ECO:0007669"/>
    <property type="project" value="UniProtKB-KW"/>
</dbReference>
<gene>
    <name evidence="2" type="ORF">V6984_02995</name>
</gene>
<evidence type="ECO:0000313" key="3">
    <source>
        <dbReference type="Proteomes" id="UP001451571"/>
    </source>
</evidence>
<dbReference type="SUPFAM" id="SSF52540">
    <property type="entry name" value="P-loop containing nucleoside triphosphate hydrolases"/>
    <property type="match status" value="1"/>
</dbReference>
<dbReference type="EMBL" id="CP146256">
    <property type="protein sequence ID" value="XAH74749.1"/>
    <property type="molecule type" value="Genomic_DNA"/>
</dbReference>
<dbReference type="Pfam" id="PF00271">
    <property type="entry name" value="Helicase_C"/>
    <property type="match status" value="1"/>
</dbReference>
<feature type="domain" description="Helicase C-terminal" evidence="1">
    <location>
        <begin position="777"/>
        <end position="880"/>
    </location>
</feature>
<evidence type="ECO:0000313" key="2">
    <source>
        <dbReference type="EMBL" id="XAH74749.1"/>
    </source>
</evidence>
<dbReference type="RefSeq" id="WP_342758330.1">
    <property type="nucleotide sequence ID" value="NZ_CP146256.1"/>
</dbReference>
<keyword evidence="2" id="KW-0067">ATP-binding</keyword>
<name>A0ABZ3EYV6_9FIRM</name>
<reference evidence="2 3" key="1">
    <citation type="submission" date="2024-02" db="EMBL/GenBank/DDBJ databases">
        <title>Bacterial strain from lacustrine sediment.</title>
        <authorList>
            <person name="Petit C."/>
            <person name="Fadhlaoui K."/>
        </authorList>
    </citation>
    <scope>NUCLEOTIDE SEQUENCE [LARGE SCALE GENOMIC DNA]</scope>
    <source>
        <strain evidence="2 3">IPX-CK</strain>
    </source>
</reference>
<dbReference type="SMART" id="SM00490">
    <property type="entry name" value="HELICc"/>
    <property type="match status" value="1"/>
</dbReference>
<dbReference type="InterPro" id="IPR027417">
    <property type="entry name" value="P-loop_NTPase"/>
</dbReference>
<dbReference type="CDD" id="cd18785">
    <property type="entry name" value="SF2_C"/>
    <property type="match status" value="1"/>
</dbReference>
<dbReference type="Proteomes" id="UP001451571">
    <property type="component" value="Chromosome"/>
</dbReference>
<dbReference type="InterPro" id="IPR001650">
    <property type="entry name" value="Helicase_C-like"/>
</dbReference>
<sequence length="1048" mass="119510">MGFTEYYDARNIITEIISKDLLGPVEENEVICGDRPLDYYILGKLYPIDTQADILLGMSSEDCGELDEENTISLCNGKNPSSFGVSVAIKKEKNIFCVRGRAARYEKKDFSEIKEELALEETEKNLKQDYWKREVLPYIEENVNVDKLEIGKALKILVTDGLEIRVLLHRIMKDGARIVTVTMTNTNQSNGDFRQESAYSFFQPEIEIYENEPNTLAELAYKIGMTTDEEINELNMLYHEVKNYASGHGCAVEVNEVDGLKHVYSRFLPEYEVKQMKPSTNFSGKILSMKYLSEASVNEIKSGLMSLVNEYEKWIDEQEQKITSLQKEFHLSAKTNLEKCRKTCKRIKKSIDFMADEKVYRAFSLANRAMFEQRKAMLVRSGKYESDDSICWYPFQLAFFVQEICSFADPTGEERKDVDLLWFPTGGGKTEAYLGIAAFVIFLRRLRKGADGDGVTVLMRYTMRLLTFQQFERASSLICACESIRKKEHIAGGEIGIGLWAGQALTPNKIEDAEKILKGGEPGDFGYEIGNPVQISRCPHCGAPITAENYSCNKQESRMLIKCSSEKCEFKNGLPIYLIDEEIYKYTPTYIVATIDKFAQVALKEECGSLFGLTKKYPPELIIQDELHLISGPLGTITGLYEAAISKLCNREDVGVKVIASTATIRNAKEQILGLYAAGYTQFPPQGININNSFFAELSQADEKPARKYLGCMGIGTSPTTMMIRVMASLLFATRYLSEQEEYSEQVIDAYWTLTSYFNTLRELGGAIIRVVDDIQDRFVYLQNSKFDKLYPMTAKNQRYTKYKELTSREKSEDIGKVVQEELPIPFKRDNSTHPYDFVLSSNMISVGVDVGRLGCMVVVGQPKTTAEYIQATSRVGRENPGLVIATYNQAKSRDRSHYETFTQYHASFYKFVEATSITPFADRARDRALQTMYVILCRYTVPGLFKDKDAINYSRSMPGVSAVRDYIFDYVKRVDPDELDNVKREIDDIEEEWENRCAHQEKFVYKRGKFTKESECLFDADYEEDSRFRVLNTMRSVETSVLVTTKE</sequence>